<dbReference type="EMBL" id="JRLX01000042">
    <property type="protein sequence ID" value="KGO84673.1"/>
    <property type="molecule type" value="Genomic_DNA"/>
</dbReference>
<name>A0A0A2LZS0_9FLAO</name>
<gene>
    <name evidence="2" type="ORF">Q765_20355</name>
</gene>
<comment type="caution">
    <text evidence="2">The sequence shown here is derived from an EMBL/GenBank/DDBJ whole genome shotgun (WGS) entry which is preliminary data.</text>
</comment>
<dbReference type="STRING" id="1121895.GCA_000378485_02741"/>
<dbReference type="SUPFAM" id="SSF51735">
    <property type="entry name" value="NAD(P)-binding Rossmann-fold domains"/>
    <property type="match status" value="1"/>
</dbReference>
<organism evidence="2 3">
    <name type="scientific">Flavobacterium rivuli WB 3.3-2 = DSM 21788</name>
    <dbReference type="NCBI Taxonomy" id="1121895"/>
    <lineage>
        <taxon>Bacteria</taxon>
        <taxon>Pseudomonadati</taxon>
        <taxon>Bacteroidota</taxon>
        <taxon>Flavobacteriia</taxon>
        <taxon>Flavobacteriales</taxon>
        <taxon>Flavobacteriaceae</taxon>
        <taxon>Flavobacterium</taxon>
    </lineage>
</organism>
<accession>A0A0A2LZS0</accession>
<evidence type="ECO:0000313" key="3">
    <source>
        <dbReference type="Proteomes" id="UP000030152"/>
    </source>
</evidence>
<dbReference type="RefSeq" id="WP_035643157.1">
    <property type="nucleotide sequence ID" value="NZ_JRLX01000042.1"/>
</dbReference>
<dbReference type="PANTHER" id="PTHR47129:SF1">
    <property type="entry name" value="NMRA-LIKE DOMAIN-CONTAINING PROTEIN"/>
    <property type="match status" value="1"/>
</dbReference>
<evidence type="ECO:0000313" key="2">
    <source>
        <dbReference type="EMBL" id="KGO84673.1"/>
    </source>
</evidence>
<dbReference type="PANTHER" id="PTHR47129">
    <property type="entry name" value="QUINONE OXIDOREDUCTASE 2"/>
    <property type="match status" value="1"/>
</dbReference>
<feature type="domain" description="NAD(P)-binding" evidence="1">
    <location>
        <begin position="12"/>
        <end position="72"/>
    </location>
</feature>
<dbReference type="eggNOG" id="COG0702">
    <property type="taxonomic scope" value="Bacteria"/>
</dbReference>
<dbReference type="Pfam" id="PF13460">
    <property type="entry name" value="NAD_binding_10"/>
    <property type="match status" value="1"/>
</dbReference>
<proteinExistence type="predicted"/>
<dbReference type="Proteomes" id="UP000030152">
    <property type="component" value="Unassembled WGS sequence"/>
</dbReference>
<protein>
    <submittedName>
        <fullName evidence="2">NmrA family protein</fullName>
    </submittedName>
</protein>
<feature type="non-terminal residue" evidence="2">
    <location>
        <position position="73"/>
    </location>
</feature>
<keyword evidence="3" id="KW-1185">Reference proteome</keyword>
<dbReference type="InterPro" id="IPR036291">
    <property type="entry name" value="NAD(P)-bd_dom_sf"/>
</dbReference>
<dbReference type="InterPro" id="IPR016040">
    <property type="entry name" value="NAD(P)-bd_dom"/>
</dbReference>
<evidence type="ECO:0000259" key="1">
    <source>
        <dbReference type="Pfam" id="PF13460"/>
    </source>
</evidence>
<dbReference type="AlphaFoldDB" id="A0A0A2LZS0"/>
<reference evidence="2 3" key="1">
    <citation type="submission" date="2013-09" db="EMBL/GenBank/DDBJ databases">
        <authorList>
            <person name="Zeng Z."/>
            <person name="Chen C."/>
        </authorList>
    </citation>
    <scope>NUCLEOTIDE SEQUENCE [LARGE SCALE GENOMIC DNA]</scope>
    <source>
        <strain evidence="2 3">WB 3.3-2</strain>
    </source>
</reference>
<dbReference type="Gene3D" id="3.40.50.720">
    <property type="entry name" value="NAD(P)-binding Rossmann-like Domain"/>
    <property type="match status" value="1"/>
</dbReference>
<sequence length="73" mass="7855">MSAQKPRILITGATGQVGQKTISFLQNNDSIEIVAAVRSAAKAQAFQDKGIATVILDFDNEATYTDALKDIDR</sequence>
<dbReference type="InterPro" id="IPR052718">
    <property type="entry name" value="NmrA-type_oxidoreductase"/>
</dbReference>